<dbReference type="GO" id="GO:0005829">
    <property type="term" value="C:cytosol"/>
    <property type="evidence" value="ECO:0007669"/>
    <property type="project" value="TreeGrafter"/>
</dbReference>
<protein>
    <submittedName>
        <fullName evidence="6">Ornithine decarboxylase</fullName>
    </submittedName>
</protein>
<dbReference type="Pfam" id="PF03711">
    <property type="entry name" value="OKR_DC_1_C"/>
    <property type="match status" value="1"/>
</dbReference>
<gene>
    <name evidence="6" type="ORF">FD09_GL001516</name>
</gene>
<dbReference type="InterPro" id="IPR027464">
    <property type="entry name" value="Ornithine_deCO2ase_N"/>
</dbReference>
<name>A0A0R1MLH0_9LACO</name>
<dbReference type="Pfam" id="PF01276">
    <property type="entry name" value="OKR_DC_1"/>
    <property type="match status" value="1"/>
</dbReference>
<evidence type="ECO:0000256" key="1">
    <source>
        <dbReference type="ARBA" id="ARBA00010671"/>
    </source>
</evidence>
<dbReference type="PROSITE" id="PS00703">
    <property type="entry name" value="OKR_DC_1"/>
    <property type="match status" value="1"/>
</dbReference>
<dbReference type="InterPro" id="IPR000310">
    <property type="entry name" value="Orn/Lys/Arg_deCO2ase_major_dom"/>
</dbReference>
<keyword evidence="4" id="KW-0456">Lyase</keyword>
<dbReference type="AlphaFoldDB" id="A0A0R1MLH0"/>
<accession>A0A0R1MLH0</accession>
<keyword evidence="2" id="KW-0210">Decarboxylase</keyword>
<dbReference type="Gene3D" id="3.40.50.220">
    <property type="match status" value="1"/>
</dbReference>
<dbReference type="InterPro" id="IPR036633">
    <property type="entry name" value="Prn/Lys/Arg_de-COase_C_sf"/>
</dbReference>
<dbReference type="EMBL" id="AZEC01000020">
    <property type="protein sequence ID" value="KRL08750.1"/>
    <property type="molecule type" value="Genomic_DNA"/>
</dbReference>
<dbReference type="OrthoDB" id="9815233at2"/>
<feature type="domain" description="Orn/Lys/Arg decarboxylases family 1 pyridoxal-P attachment site" evidence="5">
    <location>
        <begin position="338"/>
        <end position="352"/>
    </location>
</feature>
<dbReference type="InterPro" id="IPR015421">
    <property type="entry name" value="PyrdxlP-dep_Trfase_major"/>
</dbReference>
<reference evidence="6 7" key="1">
    <citation type="journal article" date="2015" name="Genome Announc.">
        <title>Expanding the biotechnology potential of lactobacilli through comparative genomics of 213 strains and associated genera.</title>
        <authorList>
            <person name="Sun Z."/>
            <person name="Harris H.M."/>
            <person name="McCann A."/>
            <person name="Guo C."/>
            <person name="Argimon S."/>
            <person name="Zhang W."/>
            <person name="Yang X."/>
            <person name="Jeffery I.B."/>
            <person name="Cooney J.C."/>
            <person name="Kagawa T.F."/>
            <person name="Liu W."/>
            <person name="Song Y."/>
            <person name="Salvetti E."/>
            <person name="Wrobel A."/>
            <person name="Rasinkangas P."/>
            <person name="Parkhill J."/>
            <person name="Rea M.C."/>
            <person name="O'Sullivan O."/>
            <person name="Ritari J."/>
            <person name="Douillard F.P."/>
            <person name="Paul Ross R."/>
            <person name="Yang R."/>
            <person name="Briner A.E."/>
            <person name="Felis G.E."/>
            <person name="de Vos W.M."/>
            <person name="Barrangou R."/>
            <person name="Klaenhammer T.R."/>
            <person name="Caufield P.W."/>
            <person name="Cui Y."/>
            <person name="Zhang H."/>
            <person name="O'Toole P.W."/>
        </authorList>
    </citation>
    <scope>NUCLEOTIDE SEQUENCE [LARGE SCALE GENOMIC DNA]</scope>
    <source>
        <strain evidence="6 7">DSM 12744</strain>
    </source>
</reference>
<dbReference type="InterPro" id="IPR008286">
    <property type="entry name" value="Prn/Lys/Arg_de-COase_C"/>
</dbReference>
<dbReference type="SUPFAM" id="SSF53383">
    <property type="entry name" value="PLP-dependent transferases"/>
    <property type="match status" value="1"/>
</dbReference>
<dbReference type="GO" id="GO:0006520">
    <property type="term" value="P:amino acid metabolic process"/>
    <property type="evidence" value="ECO:0007669"/>
    <property type="project" value="InterPro"/>
</dbReference>
<keyword evidence="7" id="KW-1185">Reference proteome</keyword>
<dbReference type="SUPFAM" id="SSF52172">
    <property type="entry name" value="CheY-like"/>
    <property type="match status" value="1"/>
</dbReference>
<dbReference type="PANTHER" id="PTHR45229:SF3">
    <property type="entry name" value="BIODEGRADATIVE ARGININE DECARBOXYLASE"/>
    <property type="match status" value="1"/>
</dbReference>
<evidence type="ECO:0000256" key="3">
    <source>
        <dbReference type="ARBA" id="ARBA00022898"/>
    </source>
</evidence>
<proteinExistence type="inferred from homology"/>
<evidence type="ECO:0000256" key="4">
    <source>
        <dbReference type="ARBA" id="ARBA00023239"/>
    </source>
</evidence>
<dbReference type="InterPro" id="IPR011006">
    <property type="entry name" value="CheY-like_superfamily"/>
</dbReference>
<dbReference type="STRING" id="1423792.FD09_GL001516"/>
<evidence type="ECO:0000313" key="6">
    <source>
        <dbReference type="EMBL" id="KRL08750.1"/>
    </source>
</evidence>
<dbReference type="Gene3D" id="3.90.100.10">
    <property type="entry name" value="Orn/Lys/Arg decarboxylase, C-terminal domain"/>
    <property type="match status" value="1"/>
</dbReference>
<dbReference type="InterPro" id="IPR015424">
    <property type="entry name" value="PyrdxlP-dep_Trfase"/>
</dbReference>
<dbReference type="RefSeq" id="WP_057822339.1">
    <property type="nucleotide sequence ID" value="NZ_AZEC01000020.1"/>
</dbReference>
<sequence>MFLKIGTTPQLAQTLHSLPLTDIAQTPLAGISAAVIEATDTTNIKKLAESPLPIPVFILGQQAPPALPLVTLITEITPAVRSQITAAAQKYEQREIPPYVADLLKFAQADPTTFATPGHHAGHYDELAPAGYLLKQAYGQEFFSSDTSDVVTALGDMLTHGGTPLKAEQAAAKLWHADKTYFVTNGTTGSNNVVASAILQPGDLVLFDRNNHKSVYNGALVMNGAIPVYLDTLRSDLGLIGPVDLKDSTEEKLRNYLRTFAPKKANPERPFRLAAMELETFDGLVPDVKMLLHRFGKLVDYMLFDAAWGGYEPFIPAMKPMDPLQLDLGPNDPGIIVTQSVHKQQSGFAQTSQIHKKDHHIKGQPRYVSHAQFNHAYLKHVTTSYSYPLYASLAANVALNQGAVGRKIWQQALADSLAFRRALNDTQLFRAYNSPDLVTMETKTAYSDPAAWQLDPQAQWHGIPDLLPGQAYLDPGKVTVILPHTHALGVSGWVVDRYLLDHNIVPEKADPNSLLFLVTPGSRMTDWRRLLEVLKQFEADYNNDKTVAQTLPKLVAETGDRYAHTTLRELCQQLSDFFQDQQLVIKQRWLFQNSNSRNQVMTAAEADAKFAMGHYDMVPLIQSAGQVAVEGALPYPPGIFVVVPGETWTLPAIDYFRILFAGIARFPGFTPEIQGVFSDEDGDAMVHVAK</sequence>
<organism evidence="6 7">
    <name type="scientific">Schleiferilactobacillus perolens DSM 12744</name>
    <dbReference type="NCBI Taxonomy" id="1423792"/>
    <lineage>
        <taxon>Bacteria</taxon>
        <taxon>Bacillati</taxon>
        <taxon>Bacillota</taxon>
        <taxon>Bacilli</taxon>
        <taxon>Lactobacillales</taxon>
        <taxon>Lactobacillaceae</taxon>
        <taxon>Schleiferilactobacillus</taxon>
    </lineage>
</organism>
<keyword evidence="3" id="KW-0663">Pyridoxal phosphate</keyword>
<dbReference type="InterPro" id="IPR011193">
    <property type="entry name" value="Orn/lys/arg_de-COase"/>
</dbReference>
<dbReference type="PANTHER" id="PTHR45229">
    <property type="entry name" value="CONSTITUTIVE ORNITHINE DECARBOXYLASE"/>
    <property type="match status" value="1"/>
</dbReference>
<comment type="caution">
    <text evidence="6">The sequence shown here is derived from an EMBL/GenBank/DDBJ whole genome shotgun (WGS) entry which is preliminary data.</text>
</comment>
<comment type="similarity">
    <text evidence="1">Belongs to the Orn/Lys/Arg decarboxylase class-I family.</text>
</comment>
<dbReference type="Gene3D" id="3.40.640.10">
    <property type="entry name" value="Type I PLP-dependent aspartate aminotransferase-like (Major domain)"/>
    <property type="match status" value="1"/>
</dbReference>
<dbReference type="GO" id="GO:0030170">
    <property type="term" value="F:pyridoxal phosphate binding"/>
    <property type="evidence" value="ECO:0007669"/>
    <property type="project" value="TreeGrafter"/>
</dbReference>
<evidence type="ECO:0000259" key="5">
    <source>
        <dbReference type="PROSITE" id="PS00703"/>
    </source>
</evidence>
<evidence type="ECO:0000256" key="2">
    <source>
        <dbReference type="ARBA" id="ARBA00022793"/>
    </source>
</evidence>
<dbReference type="InterPro" id="IPR015422">
    <property type="entry name" value="PyrdxlP-dep_Trfase_small"/>
</dbReference>
<dbReference type="PATRIC" id="fig|1423792.3.peg.1533"/>
<evidence type="ECO:0000313" key="7">
    <source>
        <dbReference type="Proteomes" id="UP000051330"/>
    </source>
</evidence>
<dbReference type="SUPFAM" id="SSF55904">
    <property type="entry name" value="Ornithine decarboxylase C-terminal domain"/>
    <property type="match status" value="1"/>
</dbReference>
<dbReference type="Gene3D" id="3.90.1150.10">
    <property type="entry name" value="Aspartate Aminotransferase, domain 1"/>
    <property type="match status" value="1"/>
</dbReference>
<dbReference type="Proteomes" id="UP000051330">
    <property type="component" value="Unassembled WGS sequence"/>
</dbReference>
<dbReference type="GO" id="GO:0016831">
    <property type="term" value="F:carboxy-lyase activity"/>
    <property type="evidence" value="ECO:0007669"/>
    <property type="project" value="UniProtKB-KW"/>
</dbReference>